<evidence type="ECO:0000313" key="3">
    <source>
        <dbReference type="EMBL" id="MBB5188034.1"/>
    </source>
</evidence>
<name>A0A840R631_9GAMM</name>
<dbReference type="NCBIfam" id="TIGR02532">
    <property type="entry name" value="IV_pilin_GFxxxE"/>
    <property type="match status" value="1"/>
</dbReference>
<dbReference type="InterPro" id="IPR012902">
    <property type="entry name" value="N_methyl_site"/>
</dbReference>
<keyword evidence="2" id="KW-0472">Membrane</keyword>
<dbReference type="SUPFAM" id="SSF54523">
    <property type="entry name" value="Pili subunits"/>
    <property type="match status" value="1"/>
</dbReference>
<reference evidence="3 4" key="1">
    <citation type="submission" date="2020-08" db="EMBL/GenBank/DDBJ databases">
        <title>Genomic Encyclopedia of Type Strains, Phase IV (KMG-IV): sequencing the most valuable type-strain genomes for metagenomic binning, comparative biology and taxonomic classification.</title>
        <authorList>
            <person name="Goeker M."/>
        </authorList>
    </citation>
    <scope>NUCLEOTIDE SEQUENCE [LARGE SCALE GENOMIC DNA]</scope>
    <source>
        <strain evidence="3 4">DSM 25701</strain>
    </source>
</reference>
<dbReference type="Pfam" id="PF07963">
    <property type="entry name" value="N_methyl"/>
    <property type="match status" value="1"/>
</dbReference>
<dbReference type="RefSeq" id="WP_184463104.1">
    <property type="nucleotide sequence ID" value="NZ_JACHHW010000006.1"/>
</dbReference>
<dbReference type="EMBL" id="JACHHW010000006">
    <property type="protein sequence ID" value="MBB5188034.1"/>
    <property type="molecule type" value="Genomic_DNA"/>
</dbReference>
<dbReference type="PANTHER" id="PTHR30093">
    <property type="entry name" value="GENERAL SECRETION PATHWAY PROTEIN G"/>
    <property type="match status" value="1"/>
</dbReference>
<evidence type="ECO:0000313" key="4">
    <source>
        <dbReference type="Proteomes" id="UP000536640"/>
    </source>
</evidence>
<feature type="region of interest" description="Disordered" evidence="1">
    <location>
        <begin position="92"/>
        <end position="139"/>
    </location>
</feature>
<keyword evidence="2" id="KW-0812">Transmembrane</keyword>
<evidence type="ECO:0000256" key="2">
    <source>
        <dbReference type="SAM" id="Phobius"/>
    </source>
</evidence>
<dbReference type="GO" id="GO:0043683">
    <property type="term" value="P:type IV pilus assembly"/>
    <property type="evidence" value="ECO:0007669"/>
    <property type="project" value="InterPro"/>
</dbReference>
<dbReference type="Gene3D" id="3.30.700.10">
    <property type="entry name" value="Glycoprotein, Type 4 Pilin"/>
    <property type="match status" value="1"/>
</dbReference>
<protein>
    <submittedName>
        <fullName evidence="3">Type IV pilus assembly protein PilE</fullName>
    </submittedName>
</protein>
<evidence type="ECO:0000256" key="1">
    <source>
        <dbReference type="SAM" id="MobiDB-lite"/>
    </source>
</evidence>
<dbReference type="InterPro" id="IPR045584">
    <property type="entry name" value="Pilin-like"/>
</dbReference>
<organism evidence="3 4">
    <name type="scientific">Zhongshania antarctica</name>
    <dbReference type="NCBI Taxonomy" id="641702"/>
    <lineage>
        <taxon>Bacteria</taxon>
        <taxon>Pseudomonadati</taxon>
        <taxon>Pseudomonadota</taxon>
        <taxon>Gammaproteobacteria</taxon>
        <taxon>Cellvibrionales</taxon>
        <taxon>Spongiibacteraceae</taxon>
        <taxon>Zhongshania</taxon>
    </lineage>
</organism>
<feature type="compositionally biased region" description="Polar residues" evidence="1">
    <location>
        <begin position="92"/>
        <end position="126"/>
    </location>
</feature>
<keyword evidence="4" id="KW-1185">Reference proteome</keyword>
<dbReference type="InterPro" id="IPR031982">
    <property type="entry name" value="PilE-like"/>
</dbReference>
<gene>
    <name evidence="3" type="ORF">HNQ57_002313</name>
</gene>
<dbReference type="Pfam" id="PF16732">
    <property type="entry name" value="ComP_DUS"/>
    <property type="match status" value="1"/>
</dbReference>
<dbReference type="PANTHER" id="PTHR30093:SF47">
    <property type="entry name" value="TYPE IV PILUS NON-CORE MINOR PILIN PILE"/>
    <property type="match status" value="1"/>
</dbReference>
<keyword evidence="2" id="KW-1133">Transmembrane helix</keyword>
<dbReference type="PROSITE" id="PS00409">
    <property type="entry name" value="PROKAR_NTER_METHYL"/>
    <property type="match status" value="1"/>
</dbReference>
<dbReference type="Proteomes" id="UP000536640">
    <property type="component" value="Unassembled WGS sequence"/>
</dbReference>
<comment type="caution">
    <text evidence="3">The sequence shown here is derived from an EMBL/GenBank/DDBJ whole genome shotgun (WGS) entry which is preliminary data.</text>
</comment>
<dbReference type="AlphaFoldDB" id="A0A840R631"/>
<sequence>MNVSARQRGFTLIELMITVAIIAIISTIAMPSYRNYVERANRSAATSYLLEVANLQERRFLDARAYAADMTALGASPPNEVLSNYTITTAGDNTTAPPSYTITATPKSTGSQSGDSCGALTLNSQGEKGHASGASRCWN</sequence>
<accession>A0A840R631</accession>
<feature type="transmembrane region" description="Helical" evidence="2">
    <location>
        <begin position="12"/>
        <end position="33"/>
    </location>
</feature>
<proteinExistence type="predicted"/>